<dbReference type="InterPro" id="IPR025521">
    <property type="entry name" value="Neprosin_propep"/>
</dbReference>
<feature type="chain" id="PRO_5039566131" description="Neprosin activation peptide domain-containing protein" evidence="2">
    <location>
        <begin position="20"/>
        <end position="128"/>
    </location>
</feature>
<reference evidence="4" key="2">
    <citation type="journal article" date="2022" name="Hortic Res">
        <title>The genome of Dioscorea zingiberensis sheds light on the biosynthesis, origin and evolution of the medicinally important diosgenin saponins.</title>
        <authorList>
            <person name="Li Y."/>
            <person name="Tan C."/>
            <person name="Li Z."/>
            <person name="Guo J."/>
            <person name="Li S."/>
            <person name="Chen X."/>
            <person name="Wang C."/>
            <person name="Dai X."/>
            <person name="Yang H."/>
            <person name="Song W."/>
            <person name="Hou L."/>
            <person name="Xu J."/>
            <person name="Tong Z."/>
            <person name="Xu A."/>
            <person name="Yuan X."/>
            <person name="Wang W."/>
            <person name="Yang Q."/>
            <person name="Chen L."/>
            <person name="Sun Z."/>
            <person name="Wang K."/>
            <person name="Pan B."/>
            <person name="Chen J."/>
            <person name="Bao Y."/>
            <person name="Liu F."/>
            <person name="Qi X."/>
            <person name="Gang D.R."/>
            <person name="Wen J."/>
            <person name="Li J."/>
        </authorList>
    </citation>
    <scope>NUCLEOTIDE SEQUENCE</scope>
    <source>
        <strain evidence="4">Dzin_1.0</strain>
    </source>
</reference>
<dbReference type="Pfam" id="PF14365">
    <property type="entry name" value="Neprosin_AP"/>
    <property type="match status" value="1"/>
</dbReference>
<dbReference type="EMBL" id="JAGGNH010000002">
    <property type="protein sequence ID" value="KAJ0981101.1"/>
    <property type="molecule type" value="Genomic_DNA"/>
</dbReference>
<accession>A0A9D5CX15</accession>
<keyword evidence="2" id="KW-0732">Signal</keyword>
<evidence type="ECO:0000313" key="4">
    <source>
        <dbReference type="EMBL" id="KAJ0981101.1"/>
    </source>
</evidence>
<name>A0A9D5CX15_9LILI</name>
<proteinExistence type="predicted"/>
<gene>
    <name evidence="4" type="ORF">J5N97_009356</name>
</gene>
<reference evidence="4" key="1">
    <citation type="submission" date="2021-03" db="EMBL/GenBank/DDBJ databases">
        <authorList>
            <person name="Li Z."/>
            <person name="Yang C."/>
        </authorList>
    </citation>
    <scope>NUCLEOTIDE SEQUENCE</scope>
    <source>
        <strain evidence="4">Dzin_1.0</strain>
        <tissue evidence="4">Leaf</tissue>
    </source>
</reference>
<evidence type="ECO:0000313" key="5">
    <source>
        <dbReference type="Proteomes" id="UP001085076"/>
    </source>
</evidence>
<dbReference type="OrthoDB" id="777472at2759"/>
<feature type="domain" description="Neprosin activation peptide" evidence="3">
    <location>
        <begin position="73"/>
        <end position="120"/>
    </location>
</feature>
<sequence length="128" mass="14029">MFLSPCSLAYWLCVSCSLGYHPHHQGFGINPAIEALELPSSTTSTMPGVTIGSSGLVPSLELDVLVHCVLSPHSPDGDIIDCVHISHQLAFDHPFLQNHTIQMRPSFHPEGVYDESKVAKPDSNKRKR</sequence>
<evidence type="ECO:0000259" key="3">
    <source>
        <dbReference type="Pfam" id="PF14365"/>
    </source>
</evidence>
<keyword evidence="5" id="KW-1185">Reference proteome</keyword>
<dbReference type="AlphaFoldDB" id="A0A9D5CX15"/>
<organism evidence="4 5">
    <name type="scientific">Dioscorea zingiberensis</name>
    <dbReference type="NCBI Taxonomy" id="325984"/>
    <lineage>
        <taxon>Eukaryota</taxon>
        <taxon>Viridiplantae</taxon>
        <taxon>Streptophyta</taxon>
        <taxon>Embryophyta</taxon>
        <taxon>Tracheophyta</taxon>
        <taxon>Spermatophyta</taxon>
        <taxon>Magnoliopsida</taxon>
        <taxon>Liliopsida</taxon>
        <taxon>Dioscoreales</taxon>
        <taxon>Dioscoreaceae</taxon>
        <taxon>Dioscorea</taxon>
    </lineage>
</organism>
<comment type="caution">
    <text evidence="4">The sequence shown here is derived from an EMBL/GenBank/DDBJ whole genome shotgun (WGS) entry which is preliminary data.</text>
</comment>
<evidence type="ECO:0000256" key="1">
    <source>
        <dbReference type="SAM" id="MobiDB-lite"/>
    </source>
</evidence>
<feature type="signal peptide" evidence="2">
    <location>
        <begin position="1"/>
        <end position="19"/>
    </location>
</feature>
<dbReference type="Proteomes" id="UP001085076">
    <property type="component" value="Miscellaneous, Linkage group lg02"/>
</dbReference>
<protein>
    <recommendedName>
        <fullName evidence="3">Neprosin activation peptide domain-containing protein</fullName>
    </recommendedName>
</protein>
<feature type="region of interest" description="Disordered" evidence="1">
    <location>
        <begin position="107"/>
        <end position="128"/>
    </location>
</feature>
<evidence type="ECO:0000256" key="2">
    <source>
        <dbReference type="SAM" id="SignalP"/>
    </source>
</evidence>
<feature type="compositionally biased region" description="Basic and acidic residues" evidence="1">
    <location>
        <begin position="114"/>
        <end position="128"/>
    </location>
</feature>